<reference evidence="1 2" key="1">
    <citation type="journal article" date="2019" name="Sci. Rep.">
        <title>Orb-weaving spider Araneus ventricosus genome elucidates the spidroin gene catalogue.</title>
        <authorList>
            <person name="Kono N."/>
            <person name="Nakamura H."/>
            <person name="Ohtoshi R."/>
            <person name="Moran D.A.P."/>
            <person name="Shinohara A."/>
            <person name="Yoshida Y."/>
            <person name="Fujiwara M."/>
            <person name="Mori M."/>
            <person name="Tomita M."/>
            <person name="Arakawa K."/>
        </authorList>
    </citation>
    <scope>NUCLEOTIDE SEQUENCE [LARGE SCALE GENOMIC DNA]</scope>
</reference>
<gene>
    <name evidence="1" type="ORF">AVEN_174719_1</name>
</gene>
<evidence type="ECO:0000313" key="2">
    <source>
        <dbReference type="Proteomes" id="UP000499080"/>
    </source>
</evidence>
<sequence length="93" mass="10909">MVVEEFVSSIKQSIQTGIEEFRVQVEELLNDDFLNFGLESEMATSSTVQRDKRHLVRDMDCREGVPMSLWWTCSTVLHTCFRERKPCFHTCFS</sequence>
<dbReference type="Proteomes" id="UP000499080">
    <property type="component" value="Unassembled WGS sequence"/>
</dbReference>
<proteinExistence type="predicted"/>
<accession>A0A4Y2BMF4</accession>
<organism evidence="1 2">
    <name type="scientific">Araneus ventricosus</name>
    <name type="common">Orbweaver spider</name>
    <name type="synonym">Epeira ventricosa</name>
    <dbReference type="NCBI Taxonomy" id="182803"/>
    <lineage>
        <taxon>Eukaryota</taxon>
        <taxon>Metazoa</taxon>
        <taxon>Ecdysozoa</taxon>
        <taxon>Arthropoda</taxon>
        <taxon>Chelicerata</taxon>
        <taxon>Arachnida</taxon>
        <taxon>Araneae</taxon>
        <taxon>Araneomorphae</taxon>
        <taxon>Entelegynae</taxon>
        <taxon>Araneoidea</taxon>
        <taxon>Araneidae</taxon>
        <taxon>Araneus</taxon>
    </lineage>
</organism>
<dbReference type="EMBL" id="BGPR01000086">
    <property type="protein sequence ID" value="GBL92436.1"/>
    <property type="molecule type" value="Genomic_DNA"/>
</dbReference>
<evidence type="ECO:0000313" key="1">
    <source>
        <dbReference type="EMBL" id="GBL92436.1"/>
    </source>
</evidence>
<name>A0A4Y2BMF4_ARAVE</name>
<comment type="caution">
    <text evidence="1">The sequence shown here is derived from an EMBL/GenBank/DDBJ whole genome shotgun (WGS) entry which is preliminary data.</text>
</comment>
<keyword evidence="2" id="KW-1185">Reference proteome</keyword>
<protein>
    <submittedName>
        <fullName evidence="1">Uncharacterized protein</fullName>
    </submittedName>
</protein>
<dbReference type="AlphaFoldDB" id="A0A4Y2BMF4"/>